<comment type="caution">
    <text evidence="1">The sequence shown here is derived from an EMBL/GenBank/DDBJ whole genome shotgun (WGS) entry which is preliminary data.</text>
</comment>
<keyword evidence="2" id="KW-1185">Reference proteome</keyword>
<proteinExistence type="predicted"/>
<evidence type="ECO:0000313" key="2">
    <source>
        <dbReference type="Proteomes" id="UP001234178"/>
    </source>
</evidence>
<gene>
    <name evidence="1" type="ORF">OUZ56_008562</name>
</gene>
<name>A0ABR0ADD7_9CRUS</name>
<evidence type="ECO:0000313" key="1">
    <source>
        <dbReference type="EMBL" id="KAK4023133.1"/>
    </source>
</evidence>
<dbReference type="Proteomes" id="UP001234178">
    <property type="component" value="Unassembled WGS sequence"/>
</dbReference>
<reference evidence="1 2" key="1">
    <citation type="journal article" date="2023" name="Nucleic Acids Res.">
        <title>The hologenome of Daphnia magna reveals possible DNA methylation and microbiome-mediated evolution of the host genome.</title>
        <authorList>
            <person name="Chaturvedi A."/>
            <person name="Li X."/>
            <person name="Dhandapani V."/>
            <person name="Marshall H."/>
            <person name="Kissane S."/>
            <person name="Cuenca-Cambronero M."/>
            <person name="Asole G."/>
            <person name="Calvet F."/>
            <person name="Ruiz-Romero M."/>
            <person name="Marangio P."/>
            <person name="Guigo R."/>
            <person name="Rago D."/>
            <person name="Mirbahai L."/>
            <person name="Eastwood N."/>
            <person name="Colbourne J.K."/>
            <person name="Zhou J."/>
            <person name="Mallon E."/>
            <person name="Orsini L."/>
        </authorList>
    </citation>
    <scope>NUCLEOTIDE SEQUENCE [LARGE SCALE GENOMIC DNA]</scope>
    <source>
        <strain evidence="1">LRV0_1</strain>
    </source>
</reference>
<accession>A0ABR0ADD7</accession>
<dbReference type="EMBL" id="JAOYFB010000037">
    <property type="protein sequence ID" value="KAK4023133.1"/>
    <property type="molecule type" value="Genomic_DNA"/>
</dbReference>
<protein>
    <submittedName>
        <fullName evidence="1">Uncharacterized protein</fullName>
    </submittedName>
</protein>
<sequence length="131" mass="15016">MKDFKPTYAMIIGFESKRKTHLTSRTKETEAFHGDCQDALWVPDTSMMHISPSFVSLKKDFDILQLAPTNRFEKEKGGRAGSAIAQCWTSRSLSWDMYHEKAESMGVAFCFFNDKKRKKKKKKKAVISGIN</sequence>
<organism evidence="1 2">
    <name type="scientific">Daphnia magna</name>
    <dbReference type="NCBI Taxonomy" id="35525"/>
    <lineage>
        <taxon>Eukaryota</taxon>
        <taxon>Metazoa</taxon>
        <taxon>Ecdysozoa</taxon>
        <taxon>Arthropoda</taxon>
        <taxon>Crustacea</taxon>
        <taxon>Branchiopoda</taxon>
        <taxon>Diplostraca</taxon>
        <taxon>Cladocera</taxon>
        <taxon>Anomopoda</taxon>
        <taxon>Daphniidae</taxon>
        <taxon>Daphnia</taxon>
    </lineage>
</organism>